<protein>
    <submittedName>
        <fullName evidence="1">SprT-like domain-containing protein</fullName>
    </submittedName>
</protein>
<comment type="caution">
    <text evidence="1">The sequence shown here is derived from an EMBL/GenBank/DDBJ whole genome shotgun (WGS) entry which is preliminary data.</text>
</comment>
<name>A0ABW8SZ45_9BACT</name>
<dbReference type="EMBL" id="JBEWZG010000002">
    <property type="protein sequence ID" value="MFL0206656.1"/>
    <property type="molecule type" value="Genomic_DNA"/>
</dbReference>
<accession>A0ABW8SZ45</accession>
<dbReference type="RefSeq" id="WP_406778214.1">
    <property type="nucleotide sequence ID" value="NZ_JBEWZG010000002.1"/>
</dbReference>
<gene>
    <name evidence="1" type="ORF">V7S74_07855</name>
</gene>
<evidence type="ECO:0000313" key="2">
    <source>
        <dbReference type="Proteomes" id="UP001623559"/>
    </source>
</evidence>
<sequence>MKNKKIDSFFDHFPPKVAEYCFQLWHDYSFDFIVSKSRDSKLGDYRFSPAKGHQVTVNHNLNPYAFLVTYIHEVAHLTTYLAHKNKVLPHGQEWKNEFYTLFEPILDEELLPAELVSVLRAYLKNPAASSTGYQPLVDILKTYDAAPPAGTPVHELAEGTAFQLKNLSFIKGKLRRTRYICKEINSGRNYLVAKNAYVFPIEIS</sequence>
<organism evidence="1 2">
    <name type="scientific">Aquirufa novilacunae</name>
    <dbReference type="NCBI Taxonomy" id="3139305"/>
    <lineage>
        <taxon>Bacteria</taxon>
        <taxon>Pseudomonadati</taxon>
        <taxon>Bacteroidota</taxon>
        <taxon>Cytophagia</taxon>
        <taxon>Cytophagales</taxon>
        <taxon>Flectobacillaceae</taxon>
        <taxon>Aquirufa</taxon>
    </lineage>
</organism>
<evidence type="ECO:0000313" key="1">
    <source>
        <dbReference type="EMBL" id="MFL0206656.1"/>
    </source>
</evidence>
<proteinExistence type="predicted"/>
<dbReference type="Proteomes" id="UP001623559">
    <property type="component" value="Unassembled WGS sequence"/>
</dbReference>
<reference evidence="1 2" key="1">
    <citation type="submission" date="2024-07" db="EMBL/GenBank/DDBJ databases">
        <authorList>
            <person name="Pitt A."/>
            <person name="Hahn M.W."/>
        </authorList>
    </citation>
    <scope>NUCLEOTIDE SEQUENCE [LARGE SCALE GENOMIC DNA]</scope>
    <source>
        <strain evidence="1 2">2-AUSEE-184A6</strain>
    </source>
</reference>